<protein>
    <submittedName>
        <fullName evidence="7">Sll7030 protein</fullName>
    </submittedName>
</protein>
<organism evidence="7 8">
    <name type="scientific">Synechocystis sp. (strain ATCC 27184 / PCC 6803 / Kazusa)</name>
    <dbReference type="NCBI Taxonomy" id="1111708"/>
    <lineage>
        <taxon>Bacteria</taxon>
        <taxon>Bacillati</taxon>
        <taxon>Cyanobacteriota</taxon>
        <taxon>Cyanophyceae</taxon>
        <taxon>Synechococcales</taxon>
        <taxon>Merismopediaceae</taxon>
        <taxon>Synechocystis</taxon>
    </lineage>
</organism>
<comment type="catalytic activity">
    <reaction evidence="5">
        <text>glycyl-tRNA(Gly) + acetyl-CoA = N-acetylglycyl-tRNA(Gly) + CoA + H(+)</text>
        <dbReference type="Rhea" id="RHEA:81867"/>
        <dbReference type="Rhea" id="RHEA-COMP:9683"/>
        <dbReference type="Rhea" id="RHEA-COMP:19766"/>
        <dbReference type="ChEBI" id="CHEBI:15378"/>
        <dbReference type="ChEBI" id="CHEBI:57287"/>
        <dbReference type="ChEBI" id="CHEBI:57288"/>
        <dbReference type="ChEBI" id="CHEBI:78522"/>
        <dbReference type="ChEBI" id="CHEBI:232036"/>
    </reaction>
</comment>
<dbReference type="Proteomes" id="UP000001425">
    <property type="component" value="Plasmid pSYSA"/>
</dbReference>
<keyword evidence="3" id="KW-0808">Transferase</keyword>
<feature type="domain" description="N-acetyltransferase" evidence="6">
    <location>
        <begin position="5"/>
        <end position="164"/>
    </location>
</feature>
<evidence type="ECO:0000256" key="4">
    <source>
        <dbReference type="ARBA" id="ARBA00023315"/>
    </source>
</evidence>
<dbReference type="Gene3D" id="3.40.630.30">
    <property type="match status" value="1"/>
</dbReference>
<dbReference type="Pfam" id="PF13508">
    <property type="entry name" value="Acetyltransf_7"/>
    <property type="match status" value="1"/>
</dbReference>
<accession>Q6ZEG8</accession>
<dbReference type="GO" id="GO:0016747">
    <property type="term" value="F:acyltransferase activity, transferring groups other than amino-acyl groups"/>
    <property type="evidence" value="ECO:0007669"/>
    <property type="project" value="InterPro"/>
</dbReference>
<dbReference type="AlphaFoldDB" id="Q6ZEG8"/>
<dbReference type="PhylomeDB" id="Q6ZEG8"/>
<dbReference type="KEGG" id="syn:sll7030"/>
<dbReference type="CDD" id="cd04301">
    <property type="entry name" value="NAT_SF"/>
    <property type="match status" value="1"/>
</dbReference>
<name>Q6ZEG8_SYNY3</name>
<dbReference type="PROSITE" id="PS51186">
    <property type="entry name" value="GNAT"/>
    <property type="match status" value="1"/>
</dbReference>
<evidence type="ECO:0000259" key="6">
    <source>
        <dbReference type="PROSITE" id="PS51186"/>
    </source>
</evidence>
<dbReference type="InterPro" id="IPR016181">
    <property type="entry name" value="Acyl_CoA_acyltransferase"/>
</dbReference>
<evidence type="ECO:0000313" key="8">
    <source>
        <dbReference type="Proteomes" id="UP000001425"/>
    </source>
</evidence>
<geneLocation type="plasmid" evidence="7 8">
    <name>pSYSA</name>
</geneLocation>
<keyword evidence="1" id="KW-0678">Repressor</keyword>
<dbReference type="PANTHER" id="PTHR36449">
    <property type="entry name" value="ACETYLTRANSFERASE-RELATED"/>
    <property type="match status" value="1"/>
</dbReference>
<evidence type="ECO:0000256" key="1">
    <source>
        <dbReference type="ARBA" id="ARBA00022491"/>
    </source>
</evidence>
<keyword evidence="4" id="KW-0012">Acyltransferase</keyword>
<evidence type="ECO:0000256" key="5">
    <source>
        <dbReference type="ARBA" id="ARBA00049880"/>
    </source>
</evidence>
<keyword evidence="7" id="KW-0614">Plasmid</keyword>
<sequence length="167" mass="18967">MVLKIELLDSRIHQRSDFYCGEASLDTYIQKQASQDLKRKIATIFVLVDNLDKKVLGYYTLSAYTVNIAYLETDFAKGLPRYPMLPATLLGRLAVDQNYKGQGLGELLLIDALKRAWETSQLIASLAVIVEALNDQASNFYIKYGFVPFNQQPSKLYLAMKSVERLF</sequence>
<dbReference type="EnsemblBacteria" id="BAD01932">
    <property type="protein sequence ID" value="BAD01932"/>
    <property type="gene ID" value="BAD01932"/>
</dbReference>
<evidence type="ECO:0000256" key="3">
    <source>
        <dbReference type="ARBA" id="ARBA00022679"/>
    </source>
</evidence>
<evidence type="ECO:0000313" key="7">
    <source>
        <dbReference type="EMBL" id="BAD01932.1"/>
    </source>
</evidence>
<keyword evidence="2" id="KW-1277">Toxin-antitoxin system</keyword>
<evidence type="ECO:0000256" key="2">
    <source>
        <dbReference type="ARBA" id="ARBA00022649"/>
    </source>
</evidence>
<keyword evidence="8" id="KW-1185">Reference proteome</keyword>
<dbReference type="InParanoid" id="Q6ZEG8"/>
<dbReference type="PANTHER" id="PTHR36449:SF1">
    <property type="entry name" value="ACETYLTRANSFERASE"/>
    <property type="match status" value="1"/>
</dbReference>
<proteinExistence type="predicted"/>
<dbReference type="SUPFAM" id="SSF55729">
    <property type="entry name" value="Acyl-CoA N-acyltransferases (Nat)"/>
    <property type="match status" value="1"/>
</dbReference>
<dbReference type="EMBL" id="AP004311">
    <property type="protein sequence ID" value="BAD01932.1"/>
    <property type="molecule type" value="Genomic_DNA"/>
</dbReference>
<reference evidence="7 8" key="1">
    <citation type="journal article" date="2003" name="DNA Res.">
        <title>Structural analysis of four large plasmids harboring in a unicellular cyanobacterium, Synechocystis sp. PCC 6803.</title>
        <authorList>
            <person name="Kaneko T."/>
            <person name="Nakamura Y."/>
            <person name="Sasamoto S."/>
            <person name="Watanabe A."/>
            <person name="Kohara M."/>
            <person name="Matsumoto M."/>
            <person name="Shimpo S."/>
            <person name="Yamada M."/>
            <person name="Tabata S."/>
        </authorList>
    </citation>
    <scope>NUCLEOTIDE SEQUENCE [LARGE SCALE GENOMIC DNA]</scope>
    <source>
        <strain evidence="8">ATCC 27184 / PCC 6803 / Kazusa</strain>
    </source>
</reference>
<dbReference type="InterPro" id="IPR000182">
    <property type="entry name" value="GNAT_dom"/>
</dbReference>
<gene>
    <name evidence="7" type="ordered locus">sll7030</name>
</gene>